<evidence type="ECO:0000313" key="2">
    <source>
        <dbReference type="Proteomes" id="UP001168821"/>
    </source>
</evidence>
<reference evidence="1" key="1">
    <citation type="journal article" date="2023" name="G3 (Bethesda)">
        <title>Whole genome assemblies of Zophobas morio and Tenebrio molitor.</title>
        <authorList>
            <person name="Kaur S."/>
            <person name="Stinson S.A."/>
            <person name="diCenzo G.C."/>
        </authorList>
    </citation>
    <scope>NUCLEOTIDE SEQUENCE</scope>
    <source>
        <strain evidence="1">QUZm001</strain>
    </source>
</reference>
<keyword evidence="2" id="KW-1185">Reference proteome</keyword>
<proteinExistence type="predicted"/>
<gene>
    <name evidence="1" type="ORF">Zmor_008802</name>
</gene>
<evidence type="ECO:0000313" key="1">
    <source>
        <dbReference type="EMBL" id="KAJ3617622.1"/>
    </source>
</evidence>
<comment type="caution">
    <text evidence="1">The sequence shown here is derived from an EMBL/GenBank/DDBJ whole genome shotgun (WGS) entry which is preliminary data.</text>
</comment>
<dbReference type="Proteomes" id="UP001168821">
    <property type="component" value="Unassembled WGS sequence"/>
</dbReference>
<dbReference type="EMBL" id="JALNTZ010002432">
    <property type="protein sequence ID" value="KAJ3617622.1"/>
    <property type="molecule type" value="Genomic_DNA"/>
</dbReference>
<sequence length="104" mass="11433">MFRGRNVAPDRNVANTITASQDNGTIRVNANKVIEPMIVDEVRTQHGHLKVPDISPLYDNGQNVHPLNDDLPFKTITTTTTTTGSTEKLLTEPITINESLIVVP</sequence>
<name>A0AA38LZ67_9CUCU</name>
<dbReference type="AlphaFoldDB" id="A0AA38LZ67"/>
<protein>
    <submittedName>
        <fullName evidence="1">Uncharacterized protein</fullName>
    </submittedName>
</protein>
<accession>A0AA38LZ67</accession>
<organism evidence="1 2">
    <name type="scientific">Zophobas morio</name>
    <dbReference type="NCBI Taxonomy" id="2755281"/>
    <lineage>
        <taxon>Eukaryota</taxon>
        <taxon>Metazoa</taxon>
        <taxon>Ecdysozoa</taxon>
        <taxon>Arthropoda</taxon>
        <taxon>Hexapoda</taxon>
        <taxon>Insecta</taxon>
        <taxon>Pterygota</taxon>
        <taxon>Neoptera</taxon>
        <taxon>Endopterygota</taxon>
        <taxon>Coleoptera</taxon>
        <taxon>Polyphaga</taxon>
        <taxon>Cucujiformia</taxon>
        <taxon>Tenebrionidae</taxon>
        <taxon>Zophobas</taxon>
    </lineage>
</organism>